<dbReference type="GO" id="GO:0003743">
    <property type="term" value="F:translation initiation factor activity"/>
    <property type="evidence" value="ECO:0007669"/>
    <property type="project" value="UniProtKB-UniRule"/>
</dbReference>
<evidence type="ECO:0000259" key="8">
    <source>
        <dbReference type="PROSITE" id="PS50250"/>
    </source>
</evidence>
<dbReference type="PANTHER" id="PTHR13242">
    <property type="entry name" value="EUKARYOTIC TRANSLATION INITIATION FACTOR 3"/>
    <property type="match status" value="1"/>
</dbReference>
<dbReference type="VEuPathDB" id="VectorBase:AMIN010685"/>
<dbReference type="GO" id="GO:0016282">
    <property type="term" value="C:eukaryotic 43S preinitiation complex"/>
    <property type="evidence" value="ECO:0007669"/>
    <property type="project" value="UniProtKB-UniRule"/>
</dbReference>
<dbReference type="InterPro" id="IPR011990">
    <property type="entry name" value="TPR-like_helical_dom_sf"/>
</dbReference>
<protein>
    <recommendedName>
        <fullName evidence="4">Eukaryotic translation initiation factor 3 subunit L</fullName>
        <shortName evidence="4">eIF3l</shortName>
    </recommendedName>
</protein>
<dbReference type="PROSITE" id="PS00028">
    <property type="entry name" value="ZINC_FINGER_C2H2_1"/>
    <property type="match status" value="6"/>
</dbReference>
<evidence type="ECO:0000313" key="10">
    <source>
        <dbReference type="Proteomes" id="UP000075920"/>
    </source>
</evidence>
<dbReference type="PROSITE" id="PS50157">
    <property type="entry name" value="ZINC_FINGER_C2H2_2"/>
    <property type="match status" value="6"/>
</dbReference>
<reference evidence="9" key="2">
    <citation type="submission" date="2020-05" db="UniProtKB">
        <authorList>
            <consortium name="EnsemblMetazoa"/>
        </authorList>
    </citation>
    <scope>IDENTIFICATION</scope>
    <source>
        <strain evidence="9">MINIMUS1</strain>
    </source>
</reference>
<evidence type="ECO:0000256" key="2">
    <source>
        <dbReference type="ARBA" id="ARBA00022540"/>
    </source>
</evidence>
<keyword evidence="2 4" id="KW-0396">Initiation factor</keyword>
<dbReference type="GO" id="GO:0033290">
    <property type="term" value="C:eukaryotic 48S preinitiation complex"/>
    <property type="evidence" value="ECO:0007669"/>
    <property type="project" value="UniProtKB-UniRule"/>
</dbReference>
<dbReference type="Proteomes" id="UP000075920">
    <property type="component" value="Unassembled WGS sequence"/>
</dbReference>
<dbReference type="GO" id="GO:0001732">
    <property type="term" value="P:formation of cytoplasmic translation initiation complex"/>
    <property type="evidence" value="ECO:0007669"/>
    <property type="project" value="UniProtKB-UniRule"/>
</dbReference>
<dbReference type="HAMAP" id="MF_03011">
    <property type="entry name" value="eIF3l"/>
    <property type="match status" value="1"/>
</dbReference>
<feature type="domain" description="C2H2-type" evidence="7">
    <location>
        <begin position="845"/>
        <end position="872"/>
    </location>
</feature>
<feature type="compositionally biased region" description="Basic residues" evidence="6">
    <location>
        <begin position="788"/>
        <end position="800"/>
    </location>
</feature>
<keyword evidence="3 4" id="KW-0648">Protein biosynthesis</keyword>
<evidence type="ECO:0000256" key="3">
    <source>
        <dbReference type="ARBA" id="ARBA00022917"/>
    </source>
</evidence>
<feature type="domain" description="PCI" evidence="8">
    <location>
        <begin position="302"/>
        <end position="514"/>
    </location>
</feature>
<evidence type="ECO:0000259" key="7">
    <source>
        <dbReference type="PROSITE" id="PS50157"/>
    </source>
</evidence>
<dbReference type="EnsemblMetazoa" id="AMIN010685-RA">
    <property type="protein sequence ID" value="AMIN010685-PA"/>
    <property type="gene ID" value="AMIN010685"/>
</dbReference>
<dbReference type="GO" id="GO:0005852">
    <property type="term" value="C:eukaryotic translation initiation factor 3 complex"/>
    <property type="evidence" value="ECO:0007669"/>
    <property type="project" value="UniProtKB-UniRule"/>
</dbReference>
<dbReference type="STRING" id="112268.A0A182WJY1"/>
<evidence type="ECO:0000313" key="9">
    <source>
        <dbReference type="EnsemblMetazoa" id="AMIN010685-PA"/>
    </source>
</evidence>
<feature type="domain" description="C2H2-type" evidence="7">
    <location>
        <begin position="987"/>
        <end position="1014"/>
    </location>
</feature>
<keyword evidence="1 4" id="KW-0963">Cytoplasm</keyword>
<dbReference type="GO" id="GO:0008270">
    <property type="term" value="F:zinc ion binding"/>
    <property type="evidence" value="ECO:0007669"/>
    <property type="project" value="UniProtKB-KW"/>
</dbReference>
<dbReference type="Pfam" id="PF10255">
    <property type="entry name" value="Paf67"/>
    <property type="match status" value="1"/>
</dbReference>
<feature type="domain" description="C2H2-type" evidence="7">
    <location>
        <begin position="819"/>
        <end position="842"/>
    </location>
</feature>
<comment type="subunit">
    <text evidence="4">Component of the eukaryotic translation initiation factor 3 (eIF-3) complex.</text>
</comment>
<dbReference type="Gene3D" id="3.30.160.60">
    <property type="entry name" value="Classic Zinc Finger"/>
    <property type="match status" value="3"/>
</dbReference>
<evidence type="ECO:0000256" key="6">
    <source>
        <dbReference type="SAM" id="MobiDB-lite"/>
    </source>
</evidence>
<evidence type="ECO:0000256" key="4">
    <source>
        <dbReference type="HAMAP-Rule" id="MF_03011"/>
    </source>
</evidence>
<comment type="function">
    <text evidence="4">Component of the eukaryotic translation initiation factor 3 (eIF-3) complex, which is involved in protein synthesis of a specialized repertoire of mRNAs and, together with other initiation factors, stimulates binding of mRNA and methionyl-tRNAi to the 40S ribosome. The eIF-3 complex specifically targets and initiates translation of a subset of mRNAs involved in cell proliferation.</text>
</comment>
<dbReference type="Pfam" id="PF00096">
    <property type="entry name" value="zf-C2H2"/>
    <property type="match status" value="2"/>
</dbReference>
<feature type="domain" description="C2H2-type" evidence="7">
    <location>
        <begin position="902"/>
        <end position="929"/>
    </location>
</feature>
<accession>A0A182WJY1</accession>
<keyword evidence="10" id="KW-1185">Reference proteome</keyword>
<keyword evidence="5" id="KW-0862">Zinc</keyword>
<dbReference type="AlphaFoldDB" id="A0A182WJY1"/>
<dbReference type="SUPFAM" id="SSF48452">
    <property type="entry name" value="TPR-like"/>
    <property type="match status" value="1"/>
</dbReference>
<dbReference type="InterPro" id="IPR036236">
    <property type="entry name" value="Znf_C2H2_sf"/>
</dbReference>
<dbReference type="InterPro" id="IPR019382">
    <property type="entry name" value="eIF3l"/>
</dbReference>
<dbReference type="PROSITE" id="PS50250">
    <property type="entry name" value="PCI"/>
    <property type="match status" value="1"/>
</dbReference>
<dbReference type="PANTHER" id="PTHR13242:SF0">
    <property type="entry name" value="EUKARYOTIC TRANSLATION INITIATION FACTOR 3 SUBUNIT L"/>
    <property type="match status" value="1"/>
</dbReference>
<comment type="similarity">
    <text evidence="4">Belongs to the eIF-3 subunit L family.</text>
</comment>
<reference evidence="10" key="1">
    <citation type="submission" date="2013-03" db="EMBL/GenBank/DDBJ databases">
        <title>The Genome Sequence of Anopheles minimus MINIMUS1.</title>
        <authorList>
            <consortium name="The Broad Institute Genomics Platform"/>
            <person name="Neafsey D.E."/>
            <person name="Walton C."/>
            <person name="Walker B."/>
            <person name="Young S.K."/>
            <person name="Zeng Q."/>
            <person name="Gargeya S."/>
            <person name="Fitzgerald M."/>
            <person name="Haas B."/>
            <person name="Abouelleil A."/>
            <person name="Allen A.W."/>
            <person name="Alvarado L."/>
            <person name="Arachchi H.M."/>
            <person name="Berlin A.M."/>
            <person name="Chapman S.B."/>
            <person name="Gainer-Dewar J."/>
            <person name="Goldberg J."/>
            <person name="Griggs A."/>
            <person name="Gujja S."/>
            <person name="Hansen M."/>
            <person name="Howarth C."/>
            <person name="Imamovic A."/>
            <person name="Ireland A."/>
            <person name="Larimer J."/>
            <person name="McCowan C."/>
            <person name="Murphy C."/>
            <person name="Pearson M."/>
            <person name="Poon T.W."/>
            <person name="Priest M."/>
            <person name="Roberts A."/>
            <person name="Saif S."/>
            <person name="Shea T."/>
            <person name="Sisk P."/>
            <person name="Sykes S."/>
            <person name="Wortman J."/>
            <person name="Nusbaum C."/>
            <person name="Birren B."/>
        </authorList>
    </citation>
    <scope>NUCLEOTIDE SEQUENCE [LARGE SCALE GENOMIC DNA]</scope>
    <source>
        <strain evidence="10">MINIMUS1</strain>
    </source>
</reference>
<sequence length="1141" mass="134575">MYSNEEPWEGGYDEYGYEMGMPDDGMYDRGYFPIHEDVKKFLMYFCTVIKDGVVYEIQNLYENTFPKLSEQHFEKKAWPSEEEVAHLVDNDNLFLILYKELYYRHLHARIQGGPSLDQRLNSFYNYCNFFNYILPSKEPVQLELPDIWLWELIDEFVYQFQNFAQYRARLTDKTDEEMDMLLNNNSKVWNILCILNVLHSLVSMSKIKDQLEAAAAGKDPEAVAGEFGRHSFYKMLGYFSLVGLLRVHSLLGDYHQAIKVLEPIEIHKKSQYSHIPSCQISTSYYVGFAYMMMRRYSDAIRTFSSILLYIQRTKQLYSARSYQNDQINKQTDQMYHLLAICLVLHPQYIDESIQQVLREKNYHDNMYKMQCGDLDVFRNFFVFACPKFVSPVPPPADAPIDDYVKEALEHQINVFMDEVKQQQELPTIRSYLKLYTTLPVSKLASFMDRLPRDDVDKQKLENLLTRLLCFKHKMENVVWTKGSSGLEGKFQSGSELDFYIDKDMIHIADTKVSHRYGDFFIRKVMKFEDLNRRLHAIKGIYVAMTEFRLEHFPKVCYICLQYQAEDLMISLKTIDHTHGEQMVDVLSEFMDPIMPELQHLTPRGICETCLNELNGFRAYRNRLKLIGKFVFSLALLQNGQTDRLEEILSEHQTELIMVLRELKITDKHELVVQDLLDEFSRYDIDMKVEQQQDDGGIENRLVLKESEEIVELNELEQIEYLEQQGNINEPPGANVVLDRIDELHPDGEFVAVETDVNLQCEETESDDKVNCVEHVETTPMEQSDQKKVTRKPTLRSSRQKRAICESDRKTHQIEESNSHICKRCNHEFSTKRELMQHKRSTHRDHMCDTCGLAFDSKFVLENHRKRHETKRQYKCEYCPLEYYTKAEKLLHVRRLHLNAFEVSCPECALMFRTKQTLAQHMKTHTNQRTHTCKTCGFSFKSHTHLNRHTKELHQGVQFQCEHCDTTYRRKDKLRLHVEKMHNIQTYFVCDICLQSYDTDDKLQEHKAHHQNPNDLQCGVCLGAYMTNEEYSNHLCITYQENYICCNRDFKYHYFYNKHMFLVHGEQTNVRVKPVDGVLLGQYRAKRKQAERCPKCEQEFATRQQKKNHMKTCGLVLYDNTINAAAHEEELLLTLNTVSIVL</sequence>
<dbReference type="Pfam" id="PF13912">
    <property type="entry name" value="zf-C2H2_6"/>
    <property type="match status" value="3"/>
</dbReference>
<comment type="subcellular location">
    <subcellularLocation>
        <location evidence="4">Cytoplasm</location>
    </subcellularLocation>
</comment>
<name>A0A182WJY1_9DIPT</name>
<dbReference type="SMART" id="SM00355">
    <property type="entry name" value="ZnF_C2H2"/>
    <property type="match status" value="9"/>
</dbReference>
<dbReference type="InterPro" id="IPR013087">
    <property type="entry name" value="Znf_C2H2_type"/>
</dbReference>
<dbReference type="SUPFAM" id="SSF57667">
    <property type="entry name" value="beta-beta-alpha zinc fingers"/>
    <property type="match status" value="3"/>
</dbReference>
<dbReference type="InterPro" id="IPR000717">
    <property type="entry name" value="PCI_dom"/>
</dbReference>
<proteinExistence type="inferred from homology"/>
<keyword evidence="5" id="KW-0863">Zinc-finger</keyword>
<organism evidence="9 10">
    <name type="scientific">Anopheles minimus</name>
    <dbReference type="NCBI Taxonomy" id="112268"/>
    <lineage>
        <taxon>Eukaryota</taxon>
        <taxon>Metazoa</taxon>
        <taxon>Ecdysozoa</taxon>
        <taxon>Arthropoda</taxon>
        <taxon>Hexapoda</taxon>
        <taxon>Insecta</taxon>
        <taxon>Pterygota</taxon>
        <taxon>Neoptera</taxon>
        <taxon>Endopterygota</taxon>
        <taxon>Diptera</taxon>
        <taxon>Nematocera</taxon>
        <taxon>Culicoidea</taxon>
        <taxon>Culicidae</taxon>
        <taxon>Anophelinae</taxon>
        <taxon>Anopheles</taxon>
    </lineage>
</organism>
<feature type="domain" description="C2H2-type" evidence="7">
    <location>
        <begin position="930"/>
        <end position="958"/>
    </location>
</feature>
<evidence type="ECO:0000256" key="1">
    <source>
        <dbReference type="ARBA" id="ARBA00022490"/>
    </source>
</evidence>
<keyword evidence="5" id="KW-0479">Metal-binding</keyword>
<feature type="region of interest" description="Disordered" evidence="6">
    <location>
        <begin position="778"/>
        <end position="800"/>
    </location>
</feature>
<feature type="domain" description="C2H2-type" evidence="7">
    <location>
        <begin position="958"/>
        <end position="981"/>
    </location>
</feature>
<evidence type="ECO:0000256" key="5">
    <source>
        <dbReference type="PROSITE-ProRule" id="PRU00042"/>
    </source>
</evidence>